<dbReference type="PANTHER" id="PTHR30603">
    <property type="entry name" value="RNA POLYMERASE SIGMA FACTOR RPO"/>
    <property type="match status" value="1"/>
</dbReference>
<dbReference type="InterPro" id="IPR007759">
    <property type="entry name" value="Asxl_HARE-HTH"/>
</dbReference>
<dbReference type="InterPro" id="IPR013324">
    <property type="entry name" value="RNA_pol_sigma_r3/r4-like"/>
</dbReference>
<dbReference type="PRINTS" id="PR00046">
    <property type="entry name" value="SIGMA70FCT"/>
</dbReference>
<dbReference type="GO" id="GO:0006352">
    <property type="term" value="P:DNA-templated transcription initiation"/>
    <property type="evidence" value="ECO:0007669"/>
    <property type="project" value="InterPro"/>
</dbReference>
<name>A0A1F5P445_9BACT</name>
<gene>
    <name evidence="3" type="ORF">A3J48_03775</name>
</gene>
<evidence type="ECO:0000313" key="3">
    <source>
        <dbReference type="EMBL" id="OGE84671.1"/>
    </source>
</evidence>
<dbReference type="GO" id="GO:0003700">
    <property type="term" value="F:DNA-binding transcription factor activity"/>
    <property type="evidence" value="ECO:0007669"/>
    <property type="project" value="InterPro"/>
</dbReference>
<dbReference type="InterPro" id="IPR007630">
    <property type="entry name" value="RNA_pol_sigma70_r4"/>
</dbReference>
<accession>A0A1F5P445</accession>
<dbReference type="InterPro" id="IPR050239">
    <property type="entry name" value="Sigma-70_RNA_pol_init_factors"/>
</dbReference>
<dbReference type="InterPro" id="IPR036388">
    <property type="entry name" value="WH-like_DNA-bd_sf"/>
</dbReference>
<dbReference type="Proteomes" id="UP000176786">
    <property type="component" value="Unassembled WGS sequence"/>
</dbReference>
<dbReference type="PANTHER" id="PTHR30603:SF60">
    <property type="entry name" value="RNA POLYMERASE SIGMA FACTOR RPOD"/>
    <property type="match status" value="1"/>
</dbReference>
<evidence type="ECO:0000259" key="2">
    <source>
        <dbReference type="PROSITE" id="PS51913"/>
    </source>
</evidence>
<organism evidence="3 4">
    <name type="scientific">Candidatus Doudnabacteria bacterium RIFCSPHIGHO2_02_FULL_46_11</name>
    <dbReference type="NCBI Taxonomy" id="1817832"/>
    <lineage>
        <taxon>Bacteria</taxon>
        <taxon>Candidatus Doudnaibacteriota</taxon>
    </lineage>
</organism>
<dbReference type="STRING" id="1817832.A3J48_03775"/>
<dbReference type="CDD" id="cd06171">
    <property type="entry name" value="Sigma70_r4"/>
    <property type="match status" value="1"/>
</dbReference>
<dbReference type="InterPro" id="IPR038087">
    <property type="entry name" value="RNAP_delta_N_dom_sf"/>
</dbReference>
<dbReference type="SUPFAM" id="SSF88659">
    <property type="entry name" value="Sigma3 and sigma4 domains of RNA polymerase sigma factors"/>
    <property type="match status" value="1"/>
</dbReference>
<comment type="caution">
    <text evidence="3">The sequence shown here is derived from an EMBL/GenBank/DDBJ whole genome shotgun (WGS) entry which is preliminary data.</text>
</comment>
<dbReference type="Pfam" id="PF04545">
    <property type="entry name" value="Sigma70_r4"/>
    <property type="match status" value="1"/>
</dbReference>
<protein>
    <recommendedName>
        <fullName evidence="2">HTH HARE-type domain-containing protein</fullName>
    </recommendedName>
</protein>
<dbReference type="InterPro" id="IPR000943">
    <property type="entry name" value="RNA_pol_sigma70"/>
</dbReference>
<evidence type="ECO:0000256" key="1">
    <source>
        <dbReference type="ARBA" id="ARBA00023163"/>
    </source>
</evidence>
<proteinExistence type="predicted"/>
<reference evidence="3 4" key="1">
    <citation type="journal article" date="2016" name="Nat. Commun.">
        <title>Thousands of microbial genomes shed light on interconnected biogeochemical processes in an aquifer system.</title>
        <authorList>
            <person name="Anantharaman K."/>
            <person name="Brown C.T."/>
            <person name="Hug L.A."/>
            <person name="Sharon I."/>
            <person name="Castelle C.J."/>
            <person name="Probst A.J."/>
            <person name="Thomas B.C."/>
            <person name="Singh A."/>
            <person name="Wilkins M.J."/>
            <person name="Karaoz U."/>
            <person name="Brodie E.L."/>
            <person name="Williams K.H."/>
            <person name="Hubbard S.S."/>
            <person name="Banfield J.F."/>
        </authorList>
    </citation>
    <scope>NUCLEOTIDE SEQUENCE [LARGE SCALE GENOMIC DNA]</scope>
</reference>
<dbReference type="PROSITE" id="PS51913">
    <property type="entry name" value="HTH_HARE"/>
    <property type="match status" value="1"/>
</dbReference>
<feature type="domain" description="HTH HARE-type" evidence="2">
    <location>
        <begin position="248"/>
        <end position="312"/>
    </location>
</feature>
<dbReference type="EMBL" id="MFES01000038">
    <property type="protein sequence ID" value="OGE84671.1"/>
    <property type="molecule type" value="Genomic_DNA"/>
</dbReference>
<dbReference type="Gene3D" id="1.10.10.10">
    <property type="entry name" value="Winged helix-like DNA-binding domain superfamily/Winged helix DNA-binding domain"/>
    <property type="match status" value="1"/>
</dbReference>
<dbReference type="AlphaFoldDB" id="A0A1F5P445"/>
<dbReference type="Gene3D" id="1.10.10.1250">
    <property type="entry name" value="RNA polymerase, subunit delta, N-terminal domain"/>
    <property type="match status" value="1"/>
</dbReference>
<evidence type="ECO:0000313" key="4">
    <source>
        <dbReference type="Proteomes" id="UP000176786"/>
    </source>
</evidence>
<keyword evidence="1" id="KW-0804">Transcription</keyword>
<sequence>MNNQNMAGEEGAVRASILDTILGAEQLSQLQNFDPKALITSMFEVLDERSQNILRKRYGLDGTEGATLEAIGQELNLTRERIRQIEKESLKKLRERKRHPQLTAAHQLLTNVLNEHGSVMHENDMIATLLMSGRTSQQESAVVFILELEESFEKLRHDDYHPSWYLRGFDLSLLHEMIDEMTEVLDTEAATMNDDELLHKVKQRPHYQKKQPFYNEKALRNYITISKKIKYNPFGHVGLSAWTSISPKDVGDKAFLVMKHHNKPEHYSKITELINNAKFDNKTAYKETVHNELIKDKRFVLVGRGIYALSEWGYKPGIVAEIITEVLKKAGKPLTRDEIMNEVLKQRIVKKNTVLVGLSNKKRFAKVEKDKYALVQ</sequence>